<name>A0A096B4H1_FLAPL</name>
<evidence type="ECO:0000313" key="1">
    <source>
        <dbReference type="EMBL" id="KGF53945.1"/>
    </source>
</evidence>
<organism evidence="1 2">
    <name type="scientific">Flavonifractor plautii 1_3_50AFAA</name>
    <dbReference type="NCBI Taxonomy" id="742738"/>
    <lineage>
        <taxon>Bacteria</taxon>
        <taxon>Bacillati</taxon>
        <taxon>Bacillota</taxon>
        <taxon>Clostridia</taxon>
        <taxon>Eubacteriales</taxon>
        <taxon>Oscillospiraceae</taxon>
        <taxon>Flavonifractor</taxon>
    </lineage>
</organism>
<keyword evidence="2" id="KW-1185">Reference proteome</keyword>
<comment type="caution">
    <text evidence="1">The sequence shown here is derived from an EMBL/GenBank/DDBJ whole genome shotgun (WGS) entry which is preliminary data.</text>
</comment>
<dbReference type="GeneID" id="63971480"/>
<dbReference type="EMBL" id="ADLO01000100">
    <property type="protein sequence ID" value="KGF53945.1"/>
    <property type="molecule type" value="Genomic_DNA"/>
</dbReference>
<dbReference type="RefSeq" id="WP_009259650.1">
    <property type="nucleotide sequence ID" value="NZ_KN174165.1"/>
</dbReference>
<reference evidence="1 2" key="1">
    <citation type="submission" date="2011-08" db="EMBL/GenBank/DDBJ databases">
        <title>The Genome Sequence of Clostridium orbiscindens 1_3_50AFAA.</title>
        <authorList>
            <consortium name="The Broad Institute Genome Sequencing Platform"/>
            <person name="Earl A."/>
            <person name="Ward D."/>
            <person name="Feldgarden M."/>
            <person name="Gevers D."/>
            <person name="Daigneault M."/>
            <person name="Strauss J."/>
            <person name="Allen-Vercoe E."/>
            <person name="Young S.K."/>
            <person name="Zeng Q."/>
            <person name="Gargeya S."/>
            <person name="Fitzgerald M."/>
            <person name="Haas B."/>
            <person name="Abouelleil A."/>
            <person name="Alvarado L."/>
            <person name="Arachchi H.M."/>
            <person name="Berlin A."/>
            <person name="Brown A."/>
            <person name="Chapman S.B."/>
            <person name="Chen Z."/>
            <person name="Dunbar C."/>
            <person name="Freedman E."/>
            <person name="Gearin G."/>
            <person name="Gellesch M."/>
            <person name="Goldberg J."/>
            <person name="Griggs A."/>
            <person name="Gujja S."/>
            <person name="Heiman D."/>
            <person name="Howarth C."/>
            <person name="Larson L."/>
            <person name="Lui A."/>
            <person name="MacDonald P.J.P."/>
            <person name="Montmayeur A."/>
            <person name="Murphy C."/>
            <person name="Neiman D."/>
            <person name="Pearson M."/>
            <person name="Priest M."/>
            <person name="Roberts A."/>
            <person name="Saif S."/>
            <person name="Shea T."/>
            <person name="Shenoy N."/>
            <person name="Sisk P."/>
            <person name="Stolte C."/>
            <person name="Sykes S."/>
            <person name="Wortman J."/>
            <person name="Nusbaum C."/>
            <person name="Birren B."/>
        </authorList>
    </citation>
    <scope>NUCLEOTIDE SEQUENCE [LARGE SCALE GENOMIC DNA]</scope>
    <source>
        <strain evidence="1 2">1_3_50AFAA</strain>
    </source>
</reference>
<dbReference type="HOGENOM" id="CLU_2859826_0_0_9"/>
<protein>
    <submittedName>
        <fullName evidence="1">Uncharacterized protein</fullName>
    </submittedName>
</protein>
<gene>
    <name evidence="1" type="ORF">HMPREF9460_03270</name>
</gene>
<dbReference type="Proteomes" id="UP000029585">
    <property type="component" value="Unassembled WGS sequence"/>
</dbReference>
<dbReference type="AlphaFoldDB" id="A0A096B4H1"/>
<evidence type="ECO:0000313" key="2">
    <source>
        <dbReference type="Proteomes" id="UP000029585"/>
    </source>
</evidence>
<sequence>MKKLFGALVKLFSLLAVLGALLYAAVLYWDKIMAVVAKLRGMLPGLSTAAVDDSEAEDYADWEM</sequence>
<proteinExistence type="predicted"/>
<dbReference type="PATRIC" id="fig|742738.3.peg.3366"/>
<accession>A0A096B4H1</accession>